<sequence>MKLKPGRYYRDRETDVWYILPNGYGTLVWAPNHKGSRGGEIEADILVEEYGPFVEVTPTWTKALPRVYIDDRIRILTDNPAGKELREGDIVRVTHMHGDDIRAGGWYLPLEGEGTLWEVVESDDD</sequence>
<reference evidence="1 2" key="1">
    <citation type="journal article" date="2014" name="Int. J. Syst. Evol. Microbiol.">
        <title>Streptomyces hoynatensis sp. nov., isolated from deep marine sediment.</title>
        <authorList>
            <person name="Veyisoglu A."/>
            <person name="Sahin N."/>
        </authorList>
    </citation>
    <scope>NUCLEOTIDE SEQUENCE [LARGE SCALE GENOMIC DNA]</scope>
    <source>
        <strain evidence="1 2">KCTC 29097</strain>
    </source>
</reference>
<protein>
    <submittedName>
        <fullName evidence="1">Uncharacterized protein</fullName>
    </submittedName>
</protein>
<proteinExistence type="predicted"/>
<keyword evidence="2" id="KW-1185">Reference proteome</keyword>
<name>A0A3A9YG45_9ACTN</name>
<dbReference type="EMBL" id="RBAL01000034">
    <property type="protein sequence ID" value="RKN35971.1"/>
    <property type="molecule type" value="Genomic_DNA"/>
</dbReference>
<dbReference type="RefSeq" id="WP_120685075.1">
    <property type="nucleotide sequence ID" value="NZ_RBAL01000034.1"/>
</dbReference>
<accession>A0A3A9YG45</accession>
<dbReference type="AlphaFoldDB" id="A0A3A9YG45"/>
<comment type="caution">
    <text evidence="1">The sequence shown here is derived from an EMBL/GenBank/DDBJ whole genome shotgun (WGS) entry which is preliminary data.</text>
</comment>
<gene>
    <name evidence="1" type="ORF">D7294_30540</name>
</gene>
<dbReference type="OrthoDB" id="5297205at2"/>
<evidence type="ECO:0000313" key="2">
    <source>
        <dbReference type="Proteomes" id="UP000272474"/>
    </source>
</evidence>
<evidence type="ECO:0000313" key="1">
    <source>
        <dbReference type="EMBL" id="RKN35971.1"/>
    </source>
</evidence>
<dbReference type="Proteomes" id="UP000272474">
    <property type="component" value="Unassembled WGS sequence"/>
</dbReference>
<organism evidence="1 2">
    <name type="scientific">Streptomyces hoynatensis</name>
    <dbReference type="NCBI Taxonomy" id="1141874"/>
    <lineage>
        <taxon>Bacteria</taxon>
        <taxon>Bacillati</taxon>
        <taxon>Actinomycetota</taxon>
        <taxon>Actinomycetes</taxon>
        <taxon>Kitasatosporales</taxon>
        <taxon>Streptomycetaceae</taxon>
        <taxon>Streptomyces</taxon>
    </lineage>
</organism>